<sequence>MTSMTFKDRQVELGELAFGLLADNIRFVVPNKNERNKSR</sequence>
<proteinExistence type="predicted"/>
<gene>
    <name evidence="1" type="ORF">CLOBOL_02212</name>
</gene>
<evidence type="ECO:0000313" key="1">
    <source>
        <dbReference type="EMBL" id="EDP17635.1"/>
    </source>
</evidence>
<dbReference type="Proteomes" id="UP000005396">
    <property type="component" value="Unassembled WGS sequence"/>
</dbReference>
<dbReference type="PaxDb" id="411902-CLOBOL_02212"/>
<evidence type="ECO:0000313" key="2">
    <source>
        <dbReference type="Proteomes" id="UP000005396"/>
    </source>
</evidence>
<dbReference type="EMBL" id="ABCC02000022">
    <property type="protein sequence ID" value="EDP17635.1"/>
    <property type="molecule type" value="Genomic_DNA"/>
</dbReference>
<dbReference type="HOGENOM" id="CLU_3307263_0_0_9"/>
<dbReference type="AlphaFoldDB" id="A8RNI7"/>
<accession>A8RNI7</accession>
<organism evidence="1 2">
    <name type="scientific">Enterocloster bolteae (strain ATCC BAA-613 / DSM 15670 / CCUG 46953 / JCM 12243 / WAL 16351)</name>
    <name type="common">Clostridium bolteae</name>
    <dbReference type="NCBI Taxonomy" id="411902"/>
    <lineage>
        <taxon>Bacteria</taxon>
        <taxon>Bacillati</taxon>
        <taxon>Bacillota</taxon>
        <taxon>Clostridia</taxon>
        <taxon>Lachnospirales</taxon>
        <taxon>Lachnospiraceae</taxon>
        <taxon>Enterocloster</taxon>
    </lineage>
</organism>
<comment type="caution">
    <text evidence="1">The sequence shown here is derived from an EMBL/GenBank/DDBJ whole genome shotgun (WGS) entry which is preliminary data.</text>
</comment>
<reference evidence="1 2" key="1">
    <citation type="submission" date="2007-08" db="EMBL/GenBank/DDBJ databases">
        <authorList>
            <person name="Fulton L."/>
            <person name="Clifton S."/>
            <person name="Fulton B."/>
            <person name="Xu J."/>
            <person name="Minx P."/>
            <person name="Pepin K.H."/>
            <person name="Johnson M."/>
            <person name="Thiruvilangam P."/>
            <person name="Bhonagiri V."/>
            <person name="Nash W.E."/>
            <person name="Mardis E.R."/>
            <person name="Wilson R.K."/>
        </authorList>
    </citation>
    <scope>NUCLEOTIDE SEQUENCE [LARGE SCALE GENOMIC DNA]</scope>
    <source>
        <strain evidence="2">ATCC BAA-613 / DSM 15670 / CCUG 46953 / JCM 12243 / WAL 16351</strain>
    </source>
</reference>
<protein>
    <submittedName>
        <fullName evidence="1">Uncharacterized protein</fullName>
    </submittedName>
</protein>
<reference evidence="1 2" key="2">
    <citation type="submission" date="2007-09" db="EMBL/GenBank/DDBJ databases">
        <title>Draft genome sequence of Clostridium bolteae (ATCC BAA-613).</title>
        <authorList>
            <person name="Sudarsanam P."/>
            <person name="Ley R."/>
            <person name="Guruge J."/>
            <person name="Turnbaugh P.J."/>
            <person name="Mahowald M."/>
            <person name="Liep D."/>
            <person name="Gordon J."/>
        </authorList>
    </citation>
    <scope>NUCLEOTIDE SEQUENCE [LARGE SCALE GENOMIC DNA]</scope>
    <source>
        <strain evidence="2">ATCC BAA-613 / DSM 15670 / CCUG 46953 / JCM 12243 / WAL 16351</strain>
    </source>
</reference>
<name>A8RNI7_ENTBW</name>